<organism evidence="2 3">
    <name type="scientific">Aquibacillus halophilus</name>
    <dbReference type="NCBI Taxonomy" id="930132"/>
    <lineage>
        <taxon>Bacteria</taxon>
        <taxon>Bacillati</taxon>
        <taxon>Bacillota</taxon>
        <taxon>Bacilli</taxon>
        <taxon>Bacillales</taxon>
        <taxon>Bacillaceae</taxon>
        <taxon>Aquibacillus</taxon>
    </lineage>
</organism>
<feature type="transmembrane region" description="Helical" evidence="1">
    <location>
        <begin position="35"/>
        <end position="55"/>
    </location>
</feature>
<dbReference type="EMBL" id="WJNG01000005">
    <property type="protein sequence ID" value="MRH42571.1"/>
    <property type="molecule type" value="Genomic_DNA"/>
</dbReference>
<dbReference type="Proteomes" id="UP000799092">
    <property type="component" value="Unassembled WGS sequence"/>
</dbReference>
<comment type="caution">
    <text evidence="2">The sequence shown here is derived from an EMBL/GenBank/DDBJ whole genome shotgun (WGS) entry which is preliminary data.</text>
</comment>
<reference evidence="2" key="1">
    <citation type="submission" date="2019-11" db="EMBL/GenBank/DDBJ databases">
        <authorList>
            <person name="Li J."/>
        </authorList>
    </citation>
    <scope>NUCLEOTIDE SEQUENCE</scope>
    <source>
        <strain evidence="2">B6B</strain>
    </source>
</reference>
<keyword evidence="1" id="KW-1133">Transmembrane helix</keyword>
<evidence type="ECO:0000256" key="1">
    <source>
        <dbReference type="SAM" id="Phobius"/>
    </source>
</evidence>
<proteinExistence type="predicted"/>
<accession>A0A6A8DFL7</accession>
<evidence type="ECO:0000313" key="3">
    <source>
        <dbReference type="Proteomes" id="UP000799092"/>
    </source>
</evidence>
<gene>
    <name evidence="2" type="ORF">GH741_07725</name>
</gene>
<dbReference type="RefSeq" id="WP_153736206.1">
    <property type="nucleotide sequence ID" value="NZ_WJNG01000005.1"/>
</dbReference>
<sequence>MREVIQLIADLVNACHDILIVVFQTLGLELNDKKLHFWIMGVIGFITFFVVYSFFKLIEKIKGSTIIFSFIYTFTLMVVFVFAIEIQQAITNRGNMEFADAAIGLWGFIVFFAIYGLIALLLHYLKRLNSKS</sequence>
<keyword evidence="3" id="KW-1185">Reference proteome</keyword>
<name>A0A6A8DFL7_9BACI</name>
<feature type="transmembrane region" description="Helical" evidence="1">
    <location>
        <begin position="67"/>
        <end position="90"/>
    </location>
</feature>
<feature type="transmembrane region" description="Helical" evidence="1">
    <location>
        <begin position="102"/>
        <end position="125"/>
    </location>
</feature>
<evidence type="ECO:0000313" key="2">
    <source>
        <dbReference type="EMBL" id="MRH42571.1"/>
    </source>
</evidence>
<dbReference type="OrthoDB" id="2868470at2"/>
<dbReference type="AlphaFoldDB" id="A0A6A8DFL7"/>
<keyword evidence="1" id="KW-0472">Membrane</keyword>
<keyword evidence="1" id="KW-0812">Transmembrane</keyword>
<protein>
    <submittedName>
        <fullName evidence="2">Uncharacterized protein</fullName>
    </submittedName>
</protein>